<comment type="subunit">
    <text evidence="6">Homodimer.</text>
</comment>
<evidence type="ECO:0000256" key="4">
    <source>
        <dbReference type="ARBA" id="ARBA00022777"/>
    </source>
</evidence>
<feature type="binding site" evidence="6">
    <location>
        <position position="9"/>
    </location>
    <ligand>
        <name>Mg(2+)</name>
        <dbReference type="ChEBI" id="CHEBI:18420"/>
    </ligand>
</feature>
<dbReference type="InterPro" id="IPR023865">
    <property type="entry name" value="Aliphatic_acid_kinase_CS"/>
</dbReference>
<comment type="catalytic activity">
    <reaction evidence="6">
        <text>acetate + ATP = acetyl phosphate + ADP</text>
        <dbReference type="Rhea" id="RHEA:11352"/>
        <dbReference type="ChEBI" id="CHEBI:22191"/>
        <dbReference type="ChEBI" id="CHEBI:30089"/>
        <dbReference type="ChEBI" id="CHEBI:30616"/>
        <dbReference type="ChEBI" id="CHEBI:456216"/>
        <dbReference type="EC" id="2.7.2.1"/>
    </reaction>
</comment>
<keyword evidence="5 6" id="KW-0067">ATP-binding</keyword>
<dbReference type="NCBIfam" id="NF005520">
    <property type="entry name" value="PRK07157.1"/>
    <property type="match status" value="1"/>
</dbReference>
<dbReference type="Proteomes" id="UP001477443">
    <property type="component" value="Chromosome"/>
</dbReference>
<dbReference type="EMBL" id="CP148067">
    <property type="protein sequence ID" value="WXL29158.1"/>
    <property type="molecule type" value="Genomic_DNA"/>
</dbReference>
<dbReference type="SUPFAM" id="SSF53067">
    <property type="entry name" value="Actin-like ATPase domain"/>
    <property type="match status" value="2"/>
</dbReference>
<name>A0ABZ2RQ56_9BACT</name>
<dbReference type="CDD" id="cd24010">
    <property type="entry name" value="ASKHA_NBD_AcK_PK"/>
    <property type="match status" value="1"/>
</dbReference>
<dbReference type="PANTHER" id="PTHR21060:SF15">
    <property type="entry name" value="ACETATE KINASE-RELATED"/>
    <property type="match status" value="1"/>
</dbReference>
<dbReference type="GO" id="GO:0008776">
    <property type="term" value="F:acetate kinase activity"/>
    <property type="evidence" value="ECO:0007669"/>
    <property type="project" value="UniProtKB-EC"/>
</dbReference>
<dbReference type="HAMAP" id="MF_00020">
    <property type="entry name" value="Acetate_kinase"/>
    <property type="match status" value="1"/>
</dbReference>
<keyword evidence="2 6" id="KW-0808">Transferase</keyword>
<dbReference type="PANTHER" id="PTHR21060">
    <property type="entry name" value="ACETATE KINASE"/>
    <property type="match status" value="1"/>
</dbReference>
<reference evidence="8" key="1">
    <citation type="submission" date="2024-03" db="EMBL/GenBank/DDBJ databases">
        <title>Complete genome sequence of Mycoplasma felifaucium Z921 isolated from the trachea of a cheetah.</title>
        <authorList>
            <person name="Spergser J."/>
        </authorList>
    </citation>
    <scope>NUCLEOTIDE SEQUENCE [LARGE SCALE GENOMIC DNA]</scope>
    <source>
        <strain evidence="8">Z921</strain>
    </source>
</reference>
<organism evidence="8 9">
    <name type="scientific">Mycoplasmopsis felifaucium</name>
    <dbReference type="NCBI Taxonomy" id="35768"/>
    <lineage>
        <taxon>Bacteria</taxon>
        <taxon>Bacillati</taxon>
        <taxon>Mycoplasmatota</taxon>
        <taxon>Mycoplasmoidales</taxon>
        <taxon>Metamycoplasmataceae</taxon>
        <taxon>Mycoplasmopsis</taxon>
    </lineage>
</organism>
<comment type="pathway">
    <text evidence="6">Metabolic intermediate biosynthesis; acetyl-CoA biosynthesis; acetyl-CoA from acetate: step 1/2.</text>
</comment>
<comment type="function">
    <text evidence="6">Catalyzes the formation of acetyl phosphate from acetate and ATP. Can also catalyze the reverse reaction.</text>
</comment>
<evidence type="ECO:0000313" key="9">
    <source>
        <dbReference type="Proteomes" id="UP001477443"/>
    </source>
</evidence>
<feature type="active site" description="Proton donor/acceptor" evidence="6">
    <location>
        <position position="148"/>
    </location>
</feature>
<evidence type="ECO:0000313" key="8">
    <source>
        <dbReference type="EMBL" id="WXL29158.1"/>
    </source>
</evidence>
<dbReference type="NCBIfam" id="TIGR00016">
    <property type="entry name" value="ackA"/>
    <property type="match status" value="1"/>
</dbReference>
<comment type="subcellular location">
    <subcellularLocation>
        <location evidence="6">Cytoplasm</location>
    </subcellularLocation>
</comment>
<feature type="site" description="Transition state stabilizer" evidence="6">
    <location>
        <position position="239"/>
    </location>
</feature>
<keyword evidence="6" id="KW-0479">Metal-binding</keyword>
<evidence type="ECO:0000256" key="2">
    <source>
        <dbReference type="ARBA" id="ARBA00022679"/>
    </source>
</evidence>
<feature type="site" description="Transition state stabilizer" evidence="6">
    <location>
        <position position="180"/>
    </location>
</feature>
<feature type="binding site" evidence="6">
    <location>
        <position position="383"/>
    </location>
    <ligand>
        <name>Mg(2+)</name>
        <dbReference type="ChEBI" id="CHEBI:18420"/>
    </ligand>
</feature>
<proteinExistence type="inferred from homology"/>
<dbReference type="RefSeq" id="WP_338822768.1">
    <property type="nucleotide sequence ID" value="NZ_CP148067.1"/>
</dbReference>
<dbReference type="Pfam" id="PF00871">
    <property type="entry name" value="Acetate_kinase"/>
    <property type="match status" value="1"/>
</dbReference>
<comment type="similarity">
    <text evidence="1 6 7">Belongs to the acetokinase family.</text>
</comment>
<feature type="binding site" evidence="6">
    <location>
        <begin position="206"/>
        <end position="210"/>
    </location>
    <ligand>
        <name>ATP</name>
        <dbReference type="ChEBI" id="CHEBI:30616"/>
    </ligand>
</feature>
<feature type="binding site" evidence="6">
    <location>
        <position position="16"/>
    </location>
    <ligand>
        <name>ATP</name>
        <dbReference type="ChEBI" id="CHEBI:30616"/>
    </ligand>
</feature>
<dbReference type="InterPro" id="IPR004372">
    <property type="entry name" value="Ac/propionate_kinase"/>
</dbReference>
<feature type="binding site" evidence="6">
    <location>
        <begin position="281"/>
        <end position="283"/>
    </location>
    <ligand>
        <name>ATP</name>
        <dbReference type="ChEBI" id="CHEBI:30616"/>
    </ligand>
</feature>
<dbReference type="InterPro" id="IPR000890">
    <property type="entry name" value="Aliphatic_acid_kin_short-chain"/>
</dbReference>
<keyword evidence="3 6" id="KW-0547">Nucleotide-binding</keyword>
<evidence type="ECO:0000256" key="7">
    <source>
        <dbReference type="RuleBase" id="RU003835"/>
    </source>
</evidence>
<dbReference type="PROSITE" id="PS01075">
    <property type="entry name" value="ACETATE_KINASE_1"/>
    <property type="match status" value="1"/>
</dbReference>
<keyword evidence="9" id="KW-1185">Reference proteome</keyword>
<evidence type="ECO:0000256" key="6">
    <source>
        <dbReference type="HAMAP-Rule" id="MF_00020"/>
    </source>
</evidence>
<evidence type="ECO:0000256" key="5">
    <source>
        <dbReference type="ARBA" id="ARBA00022840"/>
    </source>
</evidence>
<comment type="cofactor">
    <cofactor evidence="6">
        <name>Mg(2+)</name>
        <dbReference type="ChEBI" id="CHEBI:18420"/>
    </cofactor>
    <cofactor evidence="6">
        <name>Mn(2+)</name>
        <dbReference type="ChEBI" id="CHEBI:29035"/>
    </cofactor>
    <text evidence="6">Mg(2+). Can also accept Mn(2+).</text>
</comment>
<dbReference type="PRINTS" id="PR00471">
    <property type="entry name" value="ACETATEKNASE"/>
</dbReference>
<dbReference type="EC" id="2.7.2.1" evidence="6"/>
<protein>
    <recommendedName>
        <fullName evidence="6">Acetate kinase</fullName>
        <ecNumber evidence="6">2.7.2.1</ecNumber>
    </recommendedName>
    <alternativeName>
        <fullName evidence="6">Acetokinase</fullName>
    </alternativeName>
</protein>
<feature type="binding site" evidence="6">
    <location>
        <position position="91"/>
    </location>
    <ligand>
        <name>substrate</name>
    </ligand>
</feature>
<accession>A0ABZ2RQ56</accession>
<dbReference type="InterPro" id="IPR043129">
    <property type="entry name" value="ATPase_NBD"/>
</dbReference>
<dbReference type="Gene3D" id="3.30.420.40">
    <property type="match status" value="2"/>
</dbReference>
<keyword evidence="4 6" id="KW-0418">Kinase</keyword>
<feature type="binding site" evidence="6">
    <location>
        <begin position="329"/>
        <end position="333"/>
    </location>
    <ligand>
        <name>ATP</name>
        <dbReference type="ChEBI" id="CHEBI:30616"/>
    </ligand>
</feature>
<gene>
    <name evidence="6" type="primary">ackA</name>
    <name evidence="8" type="ORF">WG617_00695</name>
</gene>
<sequence>MNSKVLVINAGSSSIKLQLLDKEKLNVIASGLAERITLEGDGIITIKFNGDKSVREVPLPDHKIAVEHVLEMLEQLKIIENPKEIELIGFRVVHGGPYFTKTVKLTNHEIDLIEKAKIYAPLHNPGAVQAMRAFQKVMPEAKMSVDFDTAFHTTIPDVNAIYPIPLQISNKYKIRRYGAHGISHEFITLKVQELLNKEKVNVLSLHIGNGASLCAVKENESFDTSMGLTPLAGIMMGSRSGDIDPSIHEFVMNQTGMDIHEWTNTLNKQSGMLGVSEISSDLRDITAAIEVGDKKAKFAFDLYCQRIVDYSASYANKLGKVDAIVFTAGVGENTPALREQVIDNLHFAKIAINKELNNKPFGDYVELSTPESEVKVFVIRTNEELMIAKHAIELYK</sequence>
<keyword evidence="6" id="KW-0963">Cytoplasm</keyword>
<dbReference type="PIRSF" id="PIRSF000722">
    <property type="entry name" value="Acetate_prop_kin"/>
    <property type="match status" value="1"/>
</dbReference>
<evidence type="ECO:0000256" key="1">
    <source>
        <dbReference type="ARBA" id="ARBA00008748"/>
    </source>
</evidence>
<keyword evidence="6" id="KW-0460">Magnesium</keyword>
<evidence type="ECO:0000256" key="3">
    <source>
        <dbReference type="ARBA" id="ARBA00022741"/>
    </source>
</evidence>